<reference evidence="1" key="1">
    <citation type="submission" date="2021-02" db="EMBL/GenBank/DDBJ databases">
        <authorList>
            <person name="Nowell W R."/>
        </authorList>
    </citation>
    <scope>NUCLEOTIDE SEQUENCE</scope>
</reference>
<sequence>WKDISPIVKGLLIAPGKIILTDKYMTKIELDNNKPCIVCVNDKEGDIIYNSDTDNYWKANGVRIH</sequence>
<feature type="non-terminal residue" evidence="1">
    <location>
        <position position="1"/>
    </location>
</feature>
<name>A0A820Z517_9BILA</name>
<evidence type="ECO:0000313" key="2">
    <source>
        <dbReference type="Proteomes" id="UP000663851"/>
    </source>
</evidence>
<organism evidence="1 2">
    <name type="scientific">Rotaria socialis</name>
    <dbReference type="NCBI Taxonomy" id="392032"/>
    <lineage>
        <taxon>Eukaryota</taxon>
        <taxon>Metazoa</taxon>
        <taxon>Spiralia</taxon>
        <taxon>Gnathifera</taxon>
        <taxon>Rotifera</taxon>
        <taxon>Eurotatoria</taxon>
        <taxon>Bdelloidea</taxon>
        <taxon>Philodinida</taxon>
        <taxon>Philodinidae</taxon>
        <taxon>Rotaria</taxon>
    </lineage>
</organism>
<dbReference type="EMBL" id="CAJOBO010006095">
    <property type="protein sequence ID" value="CAF4556294.1"/>
    <property type="molecule type" value="Genomic_DNA"/>
</dbReference>
<accession>A0A820Z517</accession>
<proteinExistence type="predicted"/>
<protein>
    <submittedName>
        <fullName evidence="1">Uncharacterized protein</fullName>
    </submittedName>
</protein>
<gene>
    <name evidence="1" type="ORF">HFQ381_LOCUS31179</name>
</gene>
<dbReference type="Proteomes" id="UP000663851">
    <property type="component" value="Unassembled WGS sequence"/>
</dbReference>
<comment type="caution">
    <text evidence="1">The sequence shown here is derived from an EMBL/GenBank/DDBJ whole genome shotgun (WGS) entry which is preliminary data.</text>
</comment>
<evidence type="ECO:0000313" key="1">
    <source>
        <dbReference type="EMBL" id="CAF4556294.1"/>
    </source>
</evidence>
<dbReference type="AlphaFoldDB" id="A0A820Z517"/>